<gene>
    <name evidence="3" type="ORF">BDQ12DRAFT_732442</name>
</gene>
<evidence type="ECO:0000256" key="2">
    <source>
        <dbReference type="SAM" id="Phobius"/>
    </source>
</evidence>
<dbReference type="EMBL" id="ML213592">
    <property type="protein sequence ID" value="TFK42842.1"/>
    <property type="molecule type" value="Genomic_DNA"/>
</dbReference>
<feature type="region of interest" description="Disordered" evidence="1">
    <location>
        <begin position="160"/>
        <end position="198"/>
    </location>
</feature>
<dbReference type="AlphaFoldDB" id="A0A5C3MBY4"/>
<keyword evidence="4" id="KW-1185">Reference proteome</keyword>
<dbReference type="Proteomes" id="UP000308652">
    <property type="component" value="Unassembled WGS sequence"/>
</dbReference>
<proteinExistence type="predicted"/>
<organism evidence="3 4">
    <name type="scientific">Crucibulum laeve</name>
    <dbReference type="NCBI Taxonomy" id="68775"/>
    <lineage>
        <taxon>Eukaryota</taxon>
        <taxon>Fungi</taxon>
        <taxon>Dikarya</taxon>
        <taxon>Basidiomycota</taxon>
        <taxon>Agaricomycotina</taxon>
        <taxon>Agaricomycetes</taxon>
        <taxon>Agaricomycetidae</taxon>
        <taxon>Agaricales</taxon>
        <taxon>Agaricineae</taxon>
        <taxon>Nidulariaceae</taxon>
        <taxon>Crucibulum</taxon>
    </lineage>
</organism>
<feature type="region of interest" description="Disordered" evidence="1">
    <location>
        <begin position="125"/>
        <end position="147"/>
    </location>
</feature>
<sequence length="282" mass="29744">MPVLPSVTASSIYAGISQRNALATTTLFQAPTASSSVASHSKAPLPVGAIAGGVVGGALLALLIAAGWLWWGKSIKHTEAKQQREAAALHRTKRNTLQNARISTPRAHSYRPVFTRPPEKKVKFASDASESATEKNTPKADVPPAREPAILAKSTPVIYPKRARDEKSMTGTSGRSASAWSARSPPTTTKGIPRKPSTIDSVSVYSTASGEEHQVRAPTNLILAALGNIGSTMDAAFNRTSYTGGDRHSSSSAWSFIPRNNQGVVRHSQASTEIDVPVGTAL</sequence>
<name>A0A5C3MBY4_9AGAR</name>
<reference evidence="3 4" key="1">
    <citation type="journal article" date="2019" name="Nat. Ecol. Evol.">
        <title>Megaphylogeny resolves global patterns of mushroom evolution.</title>
        <authorList>
            <person name="Varga T."/>
            <person name="Krizsan K."/>
            <person name="Foldi C."/>
            <person name="Dima B."/>
            <person name="Sanchez-Garcia M."/>
            <person name="Sanchez-Ramirez S."/>
            <person name="Szollosi G.J."/>
            <person name="Szarkandi J.G."/>
            <person name="Papp V."/>
            <person name="Albert L."/>
            <person name="Andreopoulos W."/>
            <person name="Angelini C."/>
            <person name="Antonin V."/>
            <person name="Barry K.W."/>
            <person name="Bougher N.L."/>
            <person name="Buchanan P."/>
            <person name="Buyck B."/>
            <person name="Bense V."/>
            <person name="Catcheside P."/>
            <person name="Chovatia M."/>
            <person name="Cooper J."/>
            <person name="Damon W."/>
            <person name="Desjardin D."/>
            <person name="Finy P."/>
            <person name="Geml J."/>
            <person name="Haridas S."/>
            <person name="Hughes K."/>
            <person name="Justo A."/>
            <person name="Karasinski D."/>
            <person name="Kautmanova I."/>
            <person name="Kiss B."/>
            <person name="Kocsube S."/>
            <person name="Kotiranta H."/>
            <person name="LaButti K.M."/>
            <person name="Lechner B.E."/>
            <person name="Liimatainen K."/>
            <person name="Lipzen A."/>
            <person name="Lukacs Z."/>
            <person name="Mihaltcheva S."/>
            <person name="Morgado L.N."/>
            <person name="Niskanen T."/>
            <person name="Noordeloos M.E."/>
            <person name="Ohm R.A."/>
            <person name="Ortiz-Santana B."/>
            <person name="Ovrebo C."/>
            <person name="Racz N."/>
            <person name="Riley R."/>
            <person name="Savchenko A."/>
            <person name="Shiryaev A."/>
            <person name="Soop K."/>
            <person name="Spirin V."/>
            <person name="Szebenyi C."/>
            <person name="Tomsovsky M."/>
            <person name="Tulloss R.E."/>
            <person name="Uehling J."/>
            <person name="Grigoriev I.V."/>
            <person name="Vagvolgyi C."/>
            <person name="Papp T."/>
            <person name="Martin F.M."/>
            <person name="Miettinen O."/>
            <person name="Hibbett D.S."/>
            <person name="Nagy L.G."/>
        </authorList>
    </citation>
    <scope>NUCLEOTIDE SEQUENCE [LARGE SCALE GENOMIC DNA]</scope>
    <source>
        <strain evidence="3 4">CBS 166.37</strain>
    </source>
</reference>
<evidence type="ECO:0000256" key="1">
    <source>
        <dbReference type="SAM" id="MobiDB-lite"/>
    </source>
</evidence>
<feature type="transmembrane region" description="Helical" evidence="2">
    <location>
        <begin position="49"/>
        <end position="71"/>
    </location>
</feature>
<protein>
    <recommendedName>
        <fullName evidence="5">Transmembrane protein</fullName>
    </recommendedName>
</protein>
<evidence type="ECO:0000313" key="4">
    <source>
        <dbReference type="Proteomes" id="UP000308652"/>
    </source>
</evidence>
<keyword evidence="2" id="KW-0812">Transmembrane</keyword>
<keyword evidence="2" id="KW-0472">Membrane</keyword>
<keyword evidence="2" id="KW-1133">Transmembrane helix</keyword>
<dbReference type="OrthoDB" id="3244253at2759"/>
<evidence type="ECO:0008006" key="5">
    <source>
        <dbReference type="Google" id="ProtNLM"/>
    </source>
</evidence>
<feature type="compositionally biased region" description="Low complexity" evidence="1">
    <location>
        <begin position="170"/>
        <end position="189"/>
    </location>
</feature>
<accession>A0A5C3MBY4</accession>
<evidence type="ECO:0000313" key="3">
    <source>
        <dbReference type="EMBL" id="TFK42842.1"/>
    </source>
</evidence>
<dbReference type="STRING" id="68775.A0A5C3MBY4"/>